<sequence>MRVAVIFLDYARHEHTARTIESLHNAGYPFDMFTIQKKGIASALNEGLDKAWNYDAVVTCANDILMPDNWLRTMIGYISDIPNTGMCGIHCVEGAGSPENINGVLVNRTPVAFGNVIIPATAFREVGYFSEEFDPYGMQDTDYGYRLSKLGFVNYYIPSITSNHIGHDVGQETDYRKMKDEGLNKAQAVWEKLTTWYDSTNNYKRLQR</sequence>
<dbReference type="PANTHER" id="PTHR43179:SF12">
    <property type="entry name" value="GALACTOFURANOSYLTRANSFERASE GLFT2"/>
    <property type="match status" value="1"/>
</dbReference>
<gene>
    <name evidence="5" type="ORF">UFOVP617_6</name>
</gene>
<dbReference type="InterPro" id="IPR001173">
    <property type="entry name" value="Glyco_trans_2-like"/>
</dbReference>
<evidence type="ECO:0000256" key="2">
    <source>
        <dbReference type="ARBA" id="ARBA00022676"/>
    </source>
</evidence>
<dbReference type="PANTHER" id="PTHR43179">
    <property type="entry name" value="RHAMNOSYLTRANSFERASE WBBL"/>
    <property type="match status" value="1"/>
</dbReference>
<dbReference type="SUPFAM" id="SSF53448">
    <property type="entry name" value="Nucleotide-diphospho-sugar transferases"/>
    <property type="match status" value="1"/>
</dbReference>
<accession>A0A6J5N9F3</accession>
<name>A0A6J5N9F3_9CAUD</name>
<evidence type="ECO:0000256" key="3">
    <source>
        <dbReference type="ARBA" id="ARBA00022679"/>
    </source>
</evidence>
<proteinExistence type="inferred from homology"/>
<keyword evidence="3 5" id="KW-0808">Transferase</keyword>
<evidence type="ECO:0000313" key="5">
    <source>
        <dbReference type="EMBL" id="CAB4152259.1"/>
    </source>
</evidence>
<comment type="similarity">
    <text evidence="1">Belongs to the glycosyltransferase 2 family.</text>
</comment>
<dbReference type="Pfam" id="PF00535">
    <property type="entry name" value="Glycos_transf_2"/>
    <property type="match status" value="1"/>
</dbReference>
<evidence type="ECO:0000259" key="4">
    <source>
        <dbReference type="Pfam" id="PF00535"/>
    </source>
</evidence>
<reference evidence="5" key="1">
    <citation type="submission" date="2020-04" db="EMBL/GenBank/DDBJ databases">
        <authorList>
            <person name="Chiriac C."/>
            <person name="Salcher M."/>
            <person name="Ghai R."/>
            <person name="Kavagutti S V."/>
        </authorList>
    </citation>
    <scope>NUCLEOTIDE SEQUENCE</scope>
</reference>
<feature type="domain" description="Glycosyltransferase 2-like" evidence="4">
    <location>
        <begin position="5"/>
        <end position="90"/>
    </location>
</feature>
<dbReference type="GO" id="GO:0016757">
    <property type="term" value="F:glycosyltransferase activity"/>
    <property type="evidence" value="ECO:0007669"/>
    <property type="project" value="UniProtKB-KW"/>
</dbReference>
<evidence type="ECO:0000256" key="1">
    <source>
        <dbReference type="ARBA" id="ARBA00006739"/>
    </source>
</evidence>
<protein>
    <submittedName>
        <fullName evidence="5">Glycosyltransferase 2-like</fullName>
    </submittedName>
</protein>
<organism evidence="5">
    <name type="scientific">uncultured Caudovirales phage</name>
    <dbReference type="NCBI Taxonomy" id="2100421"/>
    <lineage>
        <taxon>Viruses</taxon>
        <taxon>Duplodnaviria</taxon>
        <taxon>Heunggongvirae</taxon>
        <taxon>Uroviricota</taxon>
        <taxon>Caudoviricetes</taxon>
        <taxon>Peduoviridae</taxon>
        <taxon>Maltschvirus</taxon>
        <taxon>Maltschvirus maltsch</taxon>
    </lineage>
</organism>
<dbReference type="EMBL" id="LR796575">
    <property type="protein sequence ID" value="CAB4152259.1"/>
    <property type="molecule type" value="Genomic_DNA"/>
</dbReference>
<dbReference type="Gene3D" id="3.90.550.10">
    <property type="entry name" value="Spore Coat Polysaccharide Biosynthesis Protein SpsA, Chain A"/>
    <property type="match status" value="1"/>
</dbReference>
<dbReference type="InterPro" id="IPR029044">
    <property type="entry name" value="Nucleotide-diphossugar_trans"/>
</dbReference>
<keyword evidence="2" id="KW-0328">Glycosyltransferase</keyword>